<gene>
    <name evidence="1" type="ORF">ERS852497_01841</name>
</gene>
<accession>A0A174KH26</accession>
<proteinExistence type="predicted"/>
<organism evidence="1 2">
    <name type="scientific">Agathobacter rectalis</name>
    <dbReference type="NCBI Taxonomy" id="39491"/>
    <lineage>
        <taxon>Bacteria</taxon>
        <taxon>Bacillati</taxon>
        <taxon>Bacillota</taxon>
        <taxon>Clostridia</taxon>
        <taxon>Lachnospirales</taxon>
        <taxon>Lachnospiraceae</taxon>
        <taxon>Agathobacter</taxon>
    </lineage>
</organism>
<evidence type="ECO:0000313" key="2">
    <source>
        <dbReference type="Proteomes" id="UP000095602"/>
    </source>
</evidence>
<sequence>MTNLAEGFMLISEQEKSGKVERRKDMQTMTSAYANKMLKSLEEDKAFWLNKEEEACTYVAAINEEPVVPDYDYVEVATTIAALDEKIAIIKHELNVTNANAKVLVGDVTMSIDSILIKMAQLNRRKTVLDVMRKRLPKSREEQRSYMSRNSVPEYRYINYDLELVKNEYELVSKSIMEMQMALDKYNQTVQFEVDI</sequence>
<dbReference type="Proteomes" id="UP000095602">
    <property type="component" value="Unassembled WGS sequence"/>
</dbReference>
<evidence type="ECO:0000313" key="1">
    <source>
        <dbReference type="EMBL" id="CUP08915.1"/>
    </source>
</evidence>
<dbReference type="RefSeq" id="WP_307769295.1">
    <property type="nucleotide sequence ID" value="NZ_CP100127.1"/>
</dbReference>
<name>A0A174KH26_9FIRM</name>
<protein>
    <submittedName>
        <fullName evidence="1">Uncharacterized protein</fullName>
    </submittedName>
</protein>
<dbReference type="EMBL" id="CZAJ01000016">
    <property type="protein sequence ID" value="CUP08915.1"/>
    <property type="molecule type" value="Genomic_DNA"/>
</dbReference>
<reference evidence="1 2" key="1">
    <citation type="submission" date="2015-09" db="EMBL/GenBank/DDBJ databases">
        <authorList>
            <consortium name="Pathogen Informatics"/>
        </authorList>
    </citation>
    <scope>NUCLEOTIDE SEQUENCE [LARGE SCALE GENOMIC DNA]</scope>
    <source>
        <strain evidence="1 2">2789STDY5834884</strain>
    </source>
</reference>
<dbReference type="AlphaFoldDB" id="A0A174KH26"/>